<dbReference type="Pfam" id="PF01328">
    <property type="entry name" value="Peroxidase_2"/>
    <property type="match status" value="1"/>
</dbReference>
<name>A0A9P4TGZ7_CURKU</name>
<dbReference type="EMBL" id="SWKU01000007">
    <property type="protein sequence ID" value="KAF3005194.1"/>
    <property type="molecule type" value="Genomic_DNA"/>
</dbReference>
<feature type="chain" id="PRO_5040492654" description="Heme haloperoxidase family profile domain-containing protein" evidence="8">
    <location>
        <begin position="18"/>
        <end position="307"/>
    </location>
</feature>
<dbReference type="PANTHER" id="PTHR33577">
    <property type="entry name" value="STERIGMATOCYSTIN BIOSYNTHESIS PEROXIDASE STCC-RELATED"/>
    <property type="match status" value="1"/>
</dbReference>
<comment type="similarity">
    <text evidence="7">Belongs to the chloroperoxidase family.</text>
</comment>
<dbReference type="Gene3D" id="1.10.489.10">
    <property type="entry name" value="Chloroperoxidase-like"/>
    <property type="match status" value="1"/>
</dbReference>
<accession>A0A9P4TGZ7</accession>
<comment type="caution">
    <text evidence="10">The sequence shown here is derived from an EMBL/GenBank/DDBJ whole genome shotgun (WGS) entry which is preliminary data.</text>
</comment>
<dbReference type="PANTHER" id="PTHR33577:SF9">
    <property type="entry name" value="PEROXIDASE STCC"/>
    <property type="match status" value="1"/>
</dbReference>
<evidence type="ECO:0000256" key="6">
    <source>
        <dbReference type="ARBA" id="ARBA00023004"/>
    </source>
</evidence>
<dbReference type="InterPro" id="IPR036851">
    <property type="entry name" value="Chloroperoxidase-like_sf"/>
</dbReference>
<feature type="signal peptide" evidence="8">
    <location>
        <begin position="1"/>
        <end position="17"/>
    </location>
</feature>
<protein>
    <recommendedName>
        <fullName evidence="9">Heme haloperoxidase family profile domain-containing protein</fullName>
    </recommendedName>
</protein>
<keyword evidence="4" id="KW-0479">Metal-binding</keyword>
<keyword evidence="6" id="KW-0408">Iron</keyword>
<gene>
    <name evidence="10" type="ORF">E8E13_010751</name>
</gene>
<proteinExistence type="inferred from homology"/>
<keyword evidence="11" id="KW-1185">Reference proteome</keyword>
<evidence type="ECO:0000259" key="9">
    <source>
        <dbReference type="PROSITE" id="PS51405"/>
    </source>
</evidence>
<comment type="cofactor">
    <cofactor evidence="1">
        <name>heme b</name>
        <dbReference type="ChEBI" id="CHEBI:60344"/>
    </cofactor>
</comment>
<keyword evidence="5" id="KW-0560">Oxidoreductase</keyword>
<keyword evidence="8" id="KW-0732">Signal</keyword>
<evidence type="ECO:0000256" key="8">
    <source>
        <dbReference type="SAM" id="SignalP"/>
    </source>
</evidence>
<dbReference type="SUPFAM" id="SSF47571">
    <property type="entry name" value="Cloroperoxidase"/>
    <property type="match status" value="1"/>
</dbReference>
<feature type="domain" description="Heme haloperoxidase family profile" evidence="9">
    <location>
        <begin position="47"/>
        <end position="256"/>
    </location>
</feature>
<keyword evidence="3" id="KW-0349">Heme</keyword>
<dbReference type="AlphaFoldDB" id="A0A9P4TGZ7"/>
<dbReference type="GO" id="GO:0046872">
    <property type="term" value="F:metal ion binding"/>
    <property type="evidence" value="ECO:0007669"/>
    <property type="project" value="UniProtKB-KW"/>
</dbReference>
<dbReference type="GO" id="GO:0004601">
    <property type="term" value="F:peroxidase activity"/>
    <property type="evidence" value="ECO:0007669"/>
    <property type="project" value="UniProtKB-KW"/>
</dbReference>
<evidence type="ECO:0000256" key="2">
    <source>
        <dbReference type="ARBA" id="ARBA00022559"/>
    </source>
</evidence>
<evidence type="ECO:0000313" key="10">
    <source>
        <dbReference type="EMBL" id="KAF3005194.1"/>
    </source>
</evidence>
<evidence type="ECO:0000256" key="5">
    <source>
        <dbReference type="ARBA" id="ARBA00023002"/>
    </source>
</evidence>
<reference evidence="10" key="1">
    <citation type="submission" date="2019-04" db="EMBL/GenBank/DDBJ databases">
        <title>Sequencing of skin fungus with MAO and IRED activity.</title>
        <authorList>
            <person name="Marsaioli A.J."/>
            <person name="Bonatto J.M.C."/>
            <person name="Reis Junior O."/>
        </authorList>
    </citation>
    <scope>NUCLEOTIDE SEQUENCE</scope>
    <source>
        <strain evidence="10">30M1</strain>
    </source>
</reference>
<dbReference type="PROSITE" id="PS51405">
    <property type="entry name" value="HEME_HALOPEROXIDASE"/>
    <property type="match status" value="1"/>
</dbReference>
<dbReference type="Proteomes" id="UP000801428">
    <property type="component" value="Unassembled WGS sequence"/>
</dbReference>
<sequence>MRLTLATIATLAVSAAALPQGGSLLGLPLDIGALLKSLGPAPANDPRFTTFTPPGSGDVRSPCPGLNALANHNFIPHNGKGNTIPILIKGLAEGLNMGADFTTAIGAAGLLSSPNPLGGSFDLNDLDQHNFPIEHDASISRQDAALGNDQVFYAPNFNQYISFFDGKDVTDIPTASKAKFARYTDSLTKNPEFTYGLREAVLSYGENSLYLQTLADPVSGNAKVEYVKTFFEKEQLPYGLGWRPSAAPITLASLGVMVAELYASGPEPIPEGARIVADSYKDVIVALVGGSEILGNLTDGISTALGL</sequence>
<evidence type="ECO:0000313" key="11">
    <source>
        <dbReference type="Proteomes" id="UP000801428"/>
    </source>
</evidence>
<dbReference type="InterPro" id="IPR000028">
    <property type="entry name" value="Chloroperoxidase"/>
</dbReference>
<organism evidence="10 11">
    <name type="scientific">Curvularia kusanoi</name>
    <name type="common">Cochliobolus kusanoi</name>
    <dbReference type="NCBI Taxonomy" id="90978"/>
    <lineage>
        <taxon>Eukaryota</taxon>
        <taxon>Fungi</taxon>
        <taxon>Dikarya</taxon>
        <taxon>Ascomycota</taxon>
        <taxon>Pezizomycotina</taxon>
        <taxon>Dothideomycetes</taxon>
        <taxon>Pleosporomycetidae</taxon>
        <taxon>Pleosporales</taxon>
        <taxon>Pleosporineae</taxon>
        <taxon>Pleosporaceae</taxon>
        <taxon>Curvularia</taxon>
    </lineage>
</organism>
<evidence type="ECO:0000256" key="1">
    <source>
        <dbReference type="ARBA" id="ARBA00001970"/>
    </source>
</evidence>
<keyword evidence="2" id="KW-0575">Peroxidase</keyword>
<evidence type="ECO:0000256" key="3">
    <source>
        <dbReference type="ARBA" id="ARBA00022617"/>
    </source>
</evidence>
<evidence type="ECO:0000256" key="4">
    <source>
        <dbReference type="ARBA" id="ARBA00022723"/>
    </source>
</evidence>
<evidence type="ECO:0000256" key="7">
    <source>
        <dbReference type="ARBA" id="ARBA00025795"/>
    </source>
</evidence>
<dbReference type="OrthoDB" id="407298at2759"/>